<organism evidence="1 2">
    <name type="scientific">Parasponia andersonii</name>
    <name type="common">Sponia andersonii</name>
    <dbReference type="NCBI Taxonomy" id="3476"/>
    <lineage>
        <taxon>Eukaryota</taxon>
        <taxon>Viridiplantae</taxon>
        <taxon>Streptophyta</taxon>
        <taxon>Embryophyta</taxon>
        <taxon>Tracheophyta</taxon>
        <taxon>Spermatophyta</taxon>
        <taxon>Magnoliopsida</taxon>
        <taxon>eudicotyledons</taxon>
        <taxon>Gunneridae</taxon>
        <taxon>Pentapetalae</taxon>
        <taxon>rosids</taxon>
        <taxon>fabids</taxon>
        <taxon>Rosales</taxon>
        <taxon>Cannabaceae</taxon>
        <taxon>Parasponia</taxon>
    </lineage>
</organism>
<gene>
    <name evidence="1" type="ORF">PanWU01x14_249550</name>
</gene>
<evidence type="ECO:0000313" key="2">
    <source>
        <dbReference type="Proteomes" id="UP000237105"/>
    </source>
</evidence>
<reference evidence="2" key="1">
    <citation type="submission" date="2016-06" db="EMBL/GenBank/DDBJ databases">
        <title>Parallel loss of symbiosis genes in relatives of nitrogen-fixing non-legume Parasponia.</title>
        <authorList>
            <person name="Van Velzen R."/>
            <person name="Holmer R."/>
            <person name="Bu F."/>
            <person name="Rutten L."/>
            <person name="Van Zeijl A."/>
            <person name="Liu W."/>
            <person name="Santuari L."/>
            <person name="Cao Q."/>
            <person name="Sharma T."/>
            <person name="Shen D."/>
            <person name="Roswanjaya Y."/>
            <person name="Wardhani T."/>
            <person name="Kalhor M.S."/>
            <person name="Jansen J."/>
            <person name="Van den Hoogen J."/>
            <person name="Gungor B."/>
            <person name="Hartog M."/>
            <person name="Hontelez J."/>
            <person name="Verver J."/>
            <person name="Yang W.-C."/>
            <person name="Schijlen E."/>
            <person name="Repin R."/>
            <person name="Schilthuizen M."/>
            <person name="Schranz E."/>
            <person name="Heidstra R."/>
            <person name="Miyata K."/>
            <person name="Fedorova E."/>
            <person name="Kohlen W."/>
            <person name="Bisseling T."/>
            <person name="Smit S."/>
            <person name="Geurts R."/>
        </authorList>
    </citation>
    <scope>NUCLEOTIDE SEQUENCE [LARGE SCALE GENOMIC DNA]</scope>
    <source>
        <strain evidence="2">cv. WU1-14</strain>
    </source>
</reference>
<proteinExistence type="predicted"/>
<dbReference type="AlphaFoldDB" id="A0A2P5BCX9"/>
<comment type="caution">
    <text evidence="1">The sequence shown here is derived from an EMBL/GenBank/DDBJ whole genome shotgun (WGS) entry which is preliminary data.</text>
</comment>
<dbReference type="Proteomes" id="UP000237105">
    <property type="component" value="Unassembled WGS sequence"/>
</dbReference>
<name>A0A2P5BCX9_PARAD</name>
<protein>
    <submittedName>
        <fullName evidence="1">Uncharacterized protein</fullName>
    </submittedName>
</protein>
<sequence length="102" mass="11411">MNLGEDKEPVKQKPQTVPLVARWMIAHALGQRIGSCNHETAHKDLSVSGVNIQLKDKVVSDLSVEDFQETLHFGTCITWGSTSQLSRVMQLHCGEHCTHSFR</sequence>
<dbReference type="EMBL" id="JXTB01000307">
    <property type="protein sequence ID" value="PON46659.1"/>
    <property type="molecule type" value="Genomic_DNA"/>
</dbReference>
<evidence type="ECO:0000313" key="1">
    <source>
        <dbReference type="EMBL" id="PON46659.1"/>
    </source>
</evidence>
<dbReference type="OrthoDB" id="278430at2759"/>
<accession>A0A2P5BCX9</accession>
<keyword evidence="2" id="KW-1185">Reference proteome</keyword>